<protein>
    <recommendedName>
        <fullName evidence="1">GGDEF domain-containing protein</fullName>
    </recommendedName>
</protein>
<dbReference type="PROSITE" id="PS50887">
    <property type="entry name" value="GGDEF"/>
    <property type="match status" value="1"/>
</dbReference>
<evidence type="ECO:0000313" key="3">
    <source>
        <dbReference type="Proteomes" id="UP000178082"/>
    </source>
</evidence>
<dbReference type="InterPro" id="IPR029787">
    <property type="entry name" value="Nucleotide_cyclase"/>
</dbReference>
<dbReference type="SMART" id="SM00267">
    <property type="entry name" value="GGDEF"/>
    <property type="match status" value="1"/>
</dbReference>
<accession>A0A1F7SI77</accession>
<evidence type="ECO:0000259" key="1">
    <source>
        <dbReference type="PROSITE" id="PS50887"/>
    </source>
</evidence>
<dbReference type="Pfam" id="PF00990">
    <property type="entry name" value="GGDEF"/>
    <property type="match status" value="1"/>
</dbReference>
<dbReference type="EMBL" id="MGDI01000025">
    <property type="protein sequence ID" value="OGL53473.1"/>
    <property type="molecule type" value="Genomic_DNA"/>
</dbReference>
<proteinExistence type="predicted"/>
<dbReference type="InterPro" id="IPR000160">
    <property type="entry name" value="GGDEF_dom"/>
</dbReference>
<dbReference type="InterPro" id="IPR043128">
    <property type="entry name" value="Rev_trsase/Diguanyl_cyclase"/>
</dbReference>
<dbReference type="Proteomes" id="UP000178082">
    <property type="component" value="Unassembled WGS sequence"/>
</dbReference>
<dbReference type="NCBIfam" id="TIGR00254">
    <property type="entry name" value="GGDEF"/>
    <property type="match status" value="1"/>
</dbReference>
<dbReference type="SUPFAM" id="SSF55073">
    <property type="entry name" value="Nucleotide cyclase"/>
    <property type="match status" value="1"/>
</dbReference>
<gene>
    <name evidence="2" type="ORF">A3G31_08225</name>
</gene>
<dbReference type="AlphaFoldDB" id="A0A1F7SI77"/>
<organism evidence="2 3">
    <name type="scientific">Candidatus Schekmanbacteria bacterium RIFCSPLOWO2_12_FULL_38_15</name>
    <dbReference type="NCBI Taxonomy" id="1817883"/>
    <lineage>
        <taxon>Bacteria</taxon>
        <taxon>Candidatus Schekmaniibacteriota</taxon>
    </lineage>
</organism>
<reference evidence="2 3" key="1">
    <citation type="journal article" date="2016" name="Nat. Commun.">
        <title>Thousands of microbial genomes shed light on interconnected biogeochemical processes in an aquifer system.</title>
        <authorList>
            <person name="Anantharaman K."/>
            <person name="Brown C.T."/>
            <person name="Hug L.A."/>
            <person name="Sharon I."/>
            <person name="Castelle C.J."/>
            <person name="Probst A.J."/>
            <person name="Thomas B.C."/>
            <person name="Singh A."/>
            <person name="Wilkins M.J."/>
            <person name="Karaoz U."/>
            <person name="Brodie E.L."/>
            <person name="Williams K.H."/>
            <person name="Hubbard S.S."/>
            <person name="Banfield J.F."/>
        </authorList>
    </citation>
    <scope>NUCLEOTIDE SEQUENCE [LARGE SCALE GENOMIC DNA]</scope>
</reference>
<evidence type="ECO:0000313" key="2">
    <source>
        <dbReference type="EMBL" id="OGL53473.1"/>
    </source>
</evidence>
<feature type="domain" description="GGDEF" evidence="1">
    <location>
        <begin position="40"/>
        <end position="174"/>
    </location>
</feature>
<comment type="caution">
    <text evidence="2">The sequence shown here is derived from an EMBL/GenBank/DDBJ whole genome shotgun (WGS) entry which is preliminary data.</text>
</comment>
<dbReference type="Gene3D" id="3.30.70.270">
    <property type="match status" value="1"/>
</dbReference>
<name>A0A1F7SI77_9BACT</name>
<dbReference type="STRING" id="1817883.A3G31_08225"/>
<sequence length="338" mass="39793">MFDESINEKLFLDQLSGIYNKDFFFVMGENLLTIAKRYNRKTSLIYVFIENFDEIVNSDGKDFAEDQIEFFCHSLRSILRKSDFLSRLSHNSFGIHVTETDSFGSIMLIKRIENFFRSSENNPDGKELCFKLNIVHSTAPDEGKTFADLIIKAIEKNEKKRKSLALNAKIMNSSFWELIDSIIEKKYLPHSEINSSYPPLQKTFQFHFSSFFIDQVQKSVLQDIILNKDRNGMLFIGIKNFSNPEIGVHNYHALKNIKTISYIMGLKGKHPLPMPYIIPVYLRDEKISFYRFIFFLCDKYAYGLIGREENKNYFTGFHSSDFYFIEHIISKLQQYYFY</sequence>